<name>A0A387HIR0_9ACTN</name>
<reference evidence="1 2" key="1">
    <citation type="submission" date="2018-10" db="EMBL/GenBank/DDBJ databases">
        <title>Relationship between Morphology and Antimicrobial Activity in Streptomyces.</title>
        <authorList>
            <person name="Kang H.J."/>
            <person name="Kim S.B."/>
        </authorList>
    </citation>
    <scope>NUCLEOTIDE SEQUENCE [LARGE SCALE GENOMIC DNA]</scope>
    <source>
        <strain evidence="1 2">BH38</strain>
    </source>
</reference>
<accession>A0A387HIR0</accession>
<dbReference type="NCBIfam" id="NF033401">
    <property type="entry name" value="thiazolyl_BerA"/>
    <property type="match status" value="1"/>
</dbReference>
<dbReference type="InterPro" id="IPR023895">
    <property type="entry name" value="Thiopep_bacteriocin_prcur"/>
</dbReference>
<gene>
    <name evidence="1" type="ORF">DWB77_02878</name>
</gene>
<evidence type="ECO:0000313" key="1">
    <source>
        <dbReference type="EMBL" id="AYG80740.1"/>
    </source>
</evidence>
<dbReference type="NCBIfam" id="TIGR03892">
    <property type="entry name" value="thiopep_precurs"/>
    <property type="match status" value="1"/>
</dbReference>
<organism evidence="1 2">
    <name type="scientific">Streptomyces hundungensis</name>
    <dbReference type="NCBI Taxonomy" id="1077946"/>
    <lineage>
        <taxon>Bacteria</taxon>
        <taxon>Bacillati</taxon>
        <taxon>Actinomycetota</taxon>
        <taxon>Actinomycetes</taxon>
        <taxon>Kitasatosporales</taxon>
        <taxon>Streptomycetaceae</taxon>
        <taxon>Streptomyces</taxon>
    </lineage>
</organism>
<dbReference type="KEGG" id="shun:DWB77_02878"/>
<dbReference type="RefSeq" id="WP_120721640.1">
    <property type="nucleotide sequence ID" value="NZ_CP032698.1"/>
</dbReference>
<dbReference type="AlphaFoldDB" id="A0A387HIR0"/>
<protein>
    <recommendedName>
        <fullName evidence="3">Thiazolylpeptide-type bacteriocin</fullName>
    </recommendedName>
</protein>
<keyword evidence="2" id="KW-1185">Reference proteome</keyword>
<evidence type="ECO:0008006" key="3">
    <source>
        <dbReference type="Google" id="ProtNLM"/>
    </source>
</evidence>
<sequence length="51" mass="5233">MNNIEELDLNALEISDLIEDSGNNDESLSQIMAASCTTSGCACSSSSSSSS</sequence>
<dbReference type="Proteomes" id="UP000271554">
    <property type="component" value="Chromosome"/>
</dbReference>
<evidence type="ECO:0000313" key="2">
    <source>
        <dbReference type="Proteomes" id="UP000271554"/>
    </source>
</evidence>
<dbReference type="Pfam" id="PF19409">
    <property type="entry name" value="Thiopep_pre"/>
    <property type="match status" value="1"/>
</dbReference>
<dbReference type="EMBL" id="CP032698">
    <property type="protein sequence ID" value="AYG80740.1"/>
    <property type="molecule type" value="Genomic_DNA"/>
</dbReference>
<proteinExistence type="predicted"/>